<dbReference type="FunFam" id="1.10.150.310:FF:000001">
    <property type="entry name" value="RNA-binding transcriptional accessory protein"/>
    <property type="match status" value="1"/>
</dbReference>
<dbReference type="InterPro" id="IPR050437">
    <property type="entry name" value="Ribos_protein_bS1-like"/>
</dbReference>
<sequence length="790" mass="88389">MIHFENLFKPRQLRLTVVRLLTSSVLSTTSKQCFELTSSVLSTTSKQYFEQPAASFLVCFLIFIEYEKDWRKPSSLWYNRFMDKKYEKISQDLGVTLKQIDTVLSLTAEGATIPFIARYRKDMTGSLDEVAIKAIIDLDKSLTNLNDRKEAVLAKIQEQGKLTKELEEAILVAEKLADVEELYLPYKEKRRTKATIAREAGLFPLARLILQNIVDLEKEAEKFVCEGFATGKEALTGAVDILVEALSEDVTLRSMTYQEVLRHSKLTSQAKDESLDEKQVFQIYYDFSETVGTMQGYRTLALNRGEKLGVLKIGFEHATDRILAFFATRFKVKNVYIDEVVQQSVKKKVLPAIERRIRTELTEKAEEGAIQLFSDNLRNLLLVAPLKGRVVLGFDPAFRTGAKLAVVDATGKMLTTQVIYPVKPASARQIEEAKKDLADLIGQYGVEIIAIGNGTASRESEAFVAEVLKDFPEVSYVIVNESGASVYSASELARQEFPDLTVEKRSAISIARRLQDPLAELVKIDPKSIGVGQYQHDVSQKKLSESLDFVVDTVVNQVGVNVNTASPALLSHVAGLNKTISENIVKYREEEGKITSRAQIKKVPRLGAKAFEQAAGFLRIPESSNILDNTGVHPENYTAVKELFKRLDIKDLNEEAQSKLKSLSVKEMAQELDLGPETLKDIIADLLKPGRDFRDSFDAPVLRQDVLDIKDLVVGQKLEGVVRNVVDFGAFVDIGIHEDGLIHISHMSRKFIKHPSQVVSVGDLVTVWVKKIDTEREKVNLSLLAPNETD</sequence>
<organism evidence="2 3">
    <name type="scientific">Streptococcus pneumoniae (strain Hungary19A-6)</name>
    <dbReference type="NCBI Taxonomy" id="487214"/>
    <lineage>
        <taxon>Bacteria</taxon>
        <taxon>Bacillati</taxon>
        <taxon>Bacillota</taxon>
        <taxon>Bacilli</taxon>
        <taxon>Lactobacillales</taxon>
        <taxon>Streptococcaceae</taxon>
        <taxon>Streptococcus</taxon>
    </lineage>
</organism>
<dbReference type="InterPro" id="IPR006641">
    <property type="entry name" value="YqgF/RNaseH-like_dom"/>
</dbReference>
<dbReference type="Gene3D" id="1.10.150.310">
    <property type="entry name" value="Tex RuvX-like domain-like"/>
    <property type="match status" value="1"/>
</dbReference>
<dbReference type="FunFam" id="3.30.420.140:FF:000001">
    <property type="entry name" value="RNA-binding transcriptional accessory protein"/>
    <property type="match status" value="1"/>
</dbReference>
<dbReference type="InterPro" id="IPR041692">
    <property type="entry name" value="HHH_9"/>
</dbReference>
<dbReference type="SUPFAM" id="SSF50249">
    <property type="entry name" value="Nucleic acid-binding proteins"/>
    <property type="match status" value="1"/>
</dbReference>
<dbReference type="Gene3D" id="1.10.10.650">
    <property type="entry name" value="RuvA domain 2-like"/>
    <property type="match status" value="1"/>
</dbReference>
<dbReference type="AlphaFoldDB" id="B1IB76"/>
<dbReference type="GO" id="GO:0006412">
    <property type="term" value="P:translation"/>
    <property type="evidence" value="ECO:0007669"/>
    <property type="project" value="TreeGrafter"/>
</dbReference>
<dbReference type="PANTHER" id="PTHR10724:SF10">
    <property type="entry name" value="S1 RNA-BINDING DOMAIN-CONTAINING PROTEIN 1"/>
    <property type="match status" value="1"/>
</dbReference>
<accession>B1IB76</accession>
<dbReference type="InterPro" id="IPR023319">
    <property type="entry name" value="Tex-like_HTH_dom_sf"/>
</dbReference>
<evidence type="ECO:0000313" key="2">
    <source>
        <dbReference type="EMBL" id="ACA36818.1"/>
    </source>
</evidence>
<dbReference type="GO" id="GO:0005737">
    <property type="term" value="C:cytoplasm"/>
    <property type="evidence" value="ECO:0007669"/>
    <property type="project" value="UniProtKB-ARBA"/>
</dbReference>
<dbReference type="InterPro" id="IPR012337">
    <property type="entry name" value="RNaseH-like_sf"/>
</dbReference>
<dbReference type="SMART" id="SM00732">
    <property type="entry name" value="YqgFc"/>
    <property type="match status" value="1"/>
</dbReference>
<evidence type="ECO:0000259" key="1">
    <source>
        <dbReference type="PROSITE" id="PS50126"/>
    </source>
</evidence>
<dbReference type="InterPro" id="IPR012340">
    <property type="entry name" value="NA-bd_OB-fold"/>
</dbReference>
<dbReference type="SUPFAM" id="SSF47781">
    <property type="entry name" value="RuvA domain 2-like"/>
    <property type="match status" value="2"/>
</dbReference>
<dbReference type="Pfam" id="PF17674">
    <property type="entry name" value="HHH_9"/>
    <property type="match status" value="1"/>
</dbReference>
<name>B1IB76_STRPI</name>
<gene>
    <name evidence="2" type="ordered locus">SPH_1014</name>
</gene>
<dbReference type="CDD" id="cd05685">
    <property type="entry name" value="S1_Tex"/>
    <property type="match status" value="1"/>
</dbReference>
<dbReference type="SUPFAM" id="SSF53098">
    <property type="entry name" value="Ribonuclease H-like"/>
    <property type="match status" value="1"/>
</dbReference>
<dbReference type="GO" id="GO:0006139">
    <property type="term" value="P:nucleobase-containing compound metabolic process"/>
    <property type="evidence" value="ECO:0007669"/>
    <property type="project" value="InterPro"/>
</dbReference>
<dbReference type="SUPFAM" id="SSF158832">
    <property type="entry name" value="Tex N-terminal region-like"/>
    <property type="match status" value="1"/>
</dbReference>
<dbReference type="InterPro" id="IPR010994">
    <property type="entry name" value="RuvA_2-like"/>
</dbReference>
<dbReference type="PANTHER" id="PTHR10724">
    <property type="entry name" value="30S RIBOSOMAL PROTEIN S1"/>
    <property type="match status" value="1"/>
</dbReference>
<dbReference type="Pfam" id="PF12836">
    <property type="entry name" value="HHH_3"/>
    <property type="match status" value="1"/>
</dbReference>
<dbReference type="Gene3D" id="3.30.420.140">
    <property type="entry name" value="YqgF/RNase H-like domain"/>
    <property type="match status" value="1"/>
</dbReference>
<dbReference type="FunFam" id="1.10.10.650:FF:000001">
    <property type="entry name" value="S1 RNA-binding domain 1"/>
    <property type="match status" value="1"/>
</dbReference>
<dbReference type="InterPro" id="IPR018974">
    <property type="entry name" value="Tex-like_N"/>
</dbReference>
<dbReference type="InterPro" id="IPR055179">
    <property type="entry name" value="Tex-like_central_region"/>
</dbReference>
<dbReference type="InterPro" id="IPR032639">
    <property type="entry name" value="Tex_YqgF"/>
</dbReference>
<dbReference type="Pfam" id="PF22706">
    <property type="entry name" value="Tex_central_region"/>
    <property type="match status" value="1"/>
</dbReference>
<protein>
    <submittedName>
        <fullName evidence="2">S1 RNA binding domain protein</fullName>
    </submittedName>
</protein>
<dbReference type="FunFam" id="2.40.50.140:FF:000051">
    <property type="entry name" value="RNA-binding transcriptional accessory protein"/>
    <property type="match status" value="1"/>
</dbReference>
<dbReference type="Pfam" id="PF16921">
    <property type="entry name" value="Tex_YqgF"/>
    <property type="match status" value="1"/>
</dbReference>
<dbReference type="InterPro" id="IPR023323">
    <property type="entry name" value="Tex-like_dom_sf"/>
</dbReference>
<dbReference type="Pfam" id="PF00575">
    <property type="entry name" value="S1"/>
    <property type="match status" value="1"/>
</dbReference>
<dbReference type="GO" id="GO:0003735">
    <property type="term" value="F:structural constituent of ribosome"/>
    <property type="evidence" value="ECO:0007669"/>
    <property type="project" value="TreeGrafter"/>
</dbReference>
<dbReference type="InterPro" id="IPR044146">
    <property type="entry name" value="S1_Tex"/>
</dbReference>
<evidence type="ECO:0000313" key="3">
    <source>
        <dbReference type="Proteomes" id="UP000002163"/>
    </source>
</evidence>
<dbReference type="InterPro" id="IPR037027">
    <property type="entry name" value="YqgF/RNaseH-like_dom_sf"/>
</dbReference>
<reference evidence="3" key="1">
    <citation type="journal article" date="2010" name="Genome Biol.">
        <title>Structure and dynamics of the pan-genome of Streptococcus pneumoniae and closely related species.</title>
        <authorList>
            <person name="Donati C."/>
            <person name="Hiller N.L."/>
            <person name="Tettelin H."/>
            <person name="Muzzi A."/>
            <person name="Croucher N.J."/>
            <person name="Angiuoli S.V."/>
            <person name="Oggioni M."/>
            <person name="Dunning Hotopp J.C."/>
            <person name="Hu F.Z."/>
            <person name="Riley D.R."/>
            <person name="Covacci A."/>
            <person name="Mitchell T.J."/>
            <person name="Bentley S.D."/>
            <person name="Kilian M."/>
            <person name="Ehrlich G.D."/>
            <person name="Rappuoli R."/>
            <person name="Moxon E.R."/>
            <person name="Masignani V."/>
        </authorList>
    </citation>
    <scope>NUCLEOTIDE SEQUENCE [LARGE SCALE GENOMIC DNA]</scope>
    <source>
        <strain evidence="3">Hungary19A-6</strain>
    </source>
</reference>
<dbReference type="KEGG" id="spv:SPH_1014"/>
<dbReference type="HOGENOM" id="CLU_009833_0_2_9"/>
<proteinExistence type="predicted"/>
<feature type="domain" description="S1 motif" evidence="1">
    <location>
        <begin position="715"/>
        <end position="784"/>
    </location>
</feature>
<dbReference type="Proteomes" id="UP000002163">
    <property type="component" value="Chromosome"/>
</dbReference>
<dbReference type="EMBL" id="CP000936">
    <property type="protein sequence ID" value="ACA36818.1"/>
    <property type="molecule type" value="Genomic_DNA"/>
</dbReference>
<dbReference type="PROSITE" id="PS50126">
    <property type="entry name" value="S1"/>
    <property type="match status" value="1"/>
</dbReference>
<dbReference type="InterPro" id="IPR003029">
    <property type="entry name" value="S1_domain"/>
</dbReference>
<dbReference type="GO" id="GO:0003729">
    <property type="term" value="F:mRNA binding"/>
    <property type="evidence" value="ECO:0007669"/>
    <property type="project" value="UniProtKB-ARBA"/>
</dbReference>
<dbReference type="SMART" id="SM00316">
    <property type="entry name" value="S1"/>
    <property type="match status" value="1"/>
</dbReference>
<dbReference type="Pfam" id="PF09371">
    <property type="entry name" value="Tex_N"/>
    <property type="match status" value="1"/>
</dbReference>
<dbReference type="Gene3D" id="1.10.3500.10">
    <property type="entry name" value="Tex N-terminal region-like"/>
    <property type="match status" value="1"/>
</dbReference>
<dbReference type="Gene3D" id="2.40.50.140">
    <property type="entry name" value="Nucleic acid-binding proteins"/>
    <property type="match status" value="1"/>
</dbReference>